<keyword evidence="3" id="KW-0540">Nuclease</keyword>
<dbReference type="Pfam" id="PF07927">
    <property type="entry name" value="HicA_toxin"/>
    <property type="match status" value="1"/>
</dbReference>
<dbReference type="EMBL" id="MHQM01000028">
    <property type="protein sequence ID" value="OHA03357.1"/>
    <property type="molecule type" value="Genomic_DNA"/>
</dbReference>
<evidence type="ECO:0000256" key="2">
    <source>
        <dbReference type="ARBA" id="ARBA00022649"/>
    </source>
</evidence>
<dbReference type="GO" id="GO:0004519">
    <property type="term" value="F:endonuclease activity"/>
    <property type="evidence" value="ECO:0007669"/>
    <property type="project" value="UniProtKB-KW"/>
</dbReference>
<dbReference type="InterPro" id="IPR038570">
    <property type="entry name" value="HicA_sf"/>
</dbReference>
<name>A0A1G2KV88_9BACT</name>
<comment type="caution">
    <text evidence="8">The sequence shown here is derived from an EMBL/GenBank/DDBJ whole genome shotgun (WGS) entry which is preliminary data.</text>
</comment>
<dbReference type="InterPro" id="IPR012933">
    <property type="entry name" value="HicA_mRNA_interferase"/>
</dbReference>
<evidence type="ECO:0000256" key="7">
    <source>
        <dbReference type="ARBA" id="ARBA00023016"/>
    </source>
</evidence>
<evidence type="ECO:0000313" key="8">
    <source>
        <dbReference type="EMBL" id="OHA03357.1"/>
    </source>
</evidence>
<dbReference type="Gene3D" id="3.30.920.30">
    <property type="entry name" value="Hypothetical protein"/>
    <property type="match status" value="1"/>
</dbReference>
<dbReference type="GO" id="GO:0003729">
    <property type="term" value="F:mRNA binding"/>
    <property type="evidence" value="ECO:0007669"/>
    <property type="project" value="InterPro"/>
</dbReference>
<evidence type="ECO:0000256" key="3">
    <source>
        <dbReference type="ARBA" id="ARBA00022722"/>
    </source>
</evidence>
<evidence type="ECO:0000256" key="6">
    <source>
        <dbReference type="ARBA" id="ARBA00022884"/>
    </source>
</evidence>
<evidence type="ECO:0008006" key="10">
    <source>
        <dbReference type="Google" id="ProtNLM"/>
    </source>
</evidence>
<dbReference type="STRING" id="1802274.A3J58_01300"/>
<evidence type="ECO:0000256" key="5">
    <source>
        <dbReference type="ARBA" id="ARBA00022801"/>
    </source>
</evidence>
<evidence type="ECO:0000256" key="4">
    <source>
        <dbReference type="ARBA" id="ARBA00022759"/>
    </source>
</evidence>
<dbReference type="AlphaFoldDB" id="A0A1G2KV88"/>
<protein>
    <recommendedName>
        <fullName evidence="10">Addiction module toxin, HicA family</fullName>
    </recommendedName>
</protein>
<evidence type="ECO:0000313" key="9">
    <source>
        <dbReference type="Proteomes" id="UP000178510"/>
    </source>
</evidence>
<sequence>MSERLPALTPQKVIRALLRAGFFIHHVSGSHHILKHPDNPKARVTIAYHTRDLKRGTLSKIIEQSCMSIDEFLNLL</sequence>
<dbReference type="GO" id="GO:0016787">
    <property type="term" value="F:hydrolase activity"/>
    <property type="evidence" value="ECO:0007669"/>
    <property type="project" value="UniProtKB-KW"/>
</dbReference>
<dbReference type="PANTHER" id="PTHR34873:SF3">
    <property type="entry name" value="ADDICTION MODULE TOXIN, HICA FAMILY"/>
    <property type="match status" value="1"/>
</dbReference>
<keyword evidence="7" id="KW-0346">Stress response</keyword>
<organism evidence="8 9">
    <name type="scientific">Candidatus Sungbacteria bacterium RIFCSPHIGHO2_02_FULL_52_23</name>
    <dbReference type="NCBI Taxonomy" id="1802274"/>
    <lineage>
        <taxon>Bacteria</taxon>
        <taxon>Candidatus Sungiibacteriota</taxon>
    </lineage>
</organism>
<reference evidence="8 9" key="1">
    <citation type="journal article" date="2016" name="Nat. Commun.">
        <title>Thousands of microbial genomes shed light on interconnected biogeochemical processes in an aquifer system.</title>
        <authorList>
            <person name="Anantharaman K."/>
            <person name="Brown C.T."/>
            <person name="Hug L.A."/>
            <person name="Sharon I."/>
            <person name="Castelle C.J."/>
            <person name="Probst A.J."/>
            <person name="Thomas B.C."/>
            <person name="Singh A."/>
            <person name="Wilkins M.J."/>
            <person name="Karaoz U."/>
            <person name="Brodie E.L."/>
            <person name="Williams K.H."/>
            <person name="Hubbard S.S."/>
            <person name="Banfield J.F."/>
        </authorList>
    </citation>
    <scope>NUCLEOTIDE SEQUENCE [LARGE SCALE GENOMIC DNA]</scope>
</reference>
<evidence type="ECO:0000256" key="1">
    <source>
        <dbReference type="ARBA" id="ARBA00006620"/>
    </source>
</evidence>
<dbReference type="PANTHER" id="PTHR34873">
    <property type="entry name" value="SSR1766 PROTEIN"/>
    <property type="match status" value="1"/>
</dbReference>
<dbReference type="SUPFAM" id="SSF54786">
    <property type="entry name" value="YcfA/nrd intein domain"/>
    <property type="match status" value="1"/>
</dbReference>
<keyword evidence="2" id="KW-1277">Toxin-antitoxin system</keyword>
<keyword evidence="5" id="KW-0378">Hydrolase</keyword>
<comment type="similarity">
    <text evidence="1">Belongs to the HicA mRNA interferase family.</text>
</comment>
<accession>A0A1G2KV88</accession>
<keyword evidence="6" id="KW-0694">RNA-binding</keyword>
<dbReference type="Proteomes" id="UP000178510">
    <property type="component" value="Unassembled WGS sequence"/>
</dbReference>
<gene>
    <name evidence="8" type="ORF">A3J58_01300</name>
</gene>
<proteinExistence type="inferred from homology"/>
<keyword evidence="4" id="KW-0255">Endonuclease</keyword>